<evidence type="ECO:0000256" key="1">
    <source>
        <dbReference type="SAM" id="Coils"/>
    </source>
</evidence>
<gene>
    <name evidence="3" type="ORF">SAMN05216244_3333</name>
</gene>
<keyword evidence="2" id="KW-0812">Transmembrane</keyword>
<keyword evidence="2" id="KW-0472">Membrane</keyword>
<dbReference type="PANTHER" id="PTHR20992:SF9">
    <property type="entry name" value="AT15442P-RELATED"/>
    <property type="match status" value="1"/>
</dbReference>
<name>A0A1G9VVU1_9BACI</name>
<evidence type="ECO:0000313" key="4">
    <source>
        <dbReference type="Proteomes" id="UP000182347"/>
    </source>
</evidence>
<feature type="transmembrane region" description="Helical" evidence="2">
    <location>
        <begin position="143"/>
        <end position="159"/>
    </location>
</feature>
<feature type="transmembrane region" description="Helical" evidence="2">
    <location>
        <begin position="200"/>
        <end position="222"/>
    </location>
</feature>
<dbReference type="NCBIfam" id="TIGR00341">
    <property type="entry name" value="TIGR00341 family protein"/>
    <property type="match status" value="1"/>
</dbReference>
<feature type="transmembrane region" description="Helical" evidence="2">
    <location>
        <begin position="234"/>
        <end position="254"/>
    </location>
</feature>
<evidence type="ECO:0000256" key="2">
    <source>
        <dbReference type="SAM" id="Phobius"/>
    </source>
</evidence>
<feature type="coiled-coil region" evidence="1">
    <location>
        <begin position="101"/>
        <end position="128"/>
    </location>
</feature>
<keyword evidence="1" id="KW-0175">Coiled coil</keyword>
<dbReference type="Pfam" id="PF04087">
    <property type="entry name" value="DUF389"/>
    <property type="match status" value="1"/>
</dbReference>
<feature type="transmembrane region" description="Helical" evidence="2">
    <location>
        <begin position="165"/>
        <end position="188"/>
    </location>
</feature>
<dbReference type="AlphaFoldDB" id="A0A1G9VVU1"/>
<keyword evidence="2" id="KW-1133">Transmembrane helix</keyword>
<keyword evidence="4" id="KW-1185">Reference proteome</keyword>
<feature type="transmembrane region" description="Helical" evidence="2">
    <location>
        <begin position="292"/>
        <end position="313"/>
    </location>
</feature>
<sequence>MIEKENYVLISVHSAEGIGNMKLQLIEVYLPKKSMENFHRQLQELPIVTHWHSNESDKYSLIRVLVKASDSEEILNFLELNAEHNDEIKALLFNLPAYIPRIAEEDEAEEKEEEASKHDELIRASRQELYNVVHSSSEITKSFTWFLLLSSVVATVGIIKDSPAIVIGAMVIAPLIGPFTSSAFASVLGDYQLMRQSVITSLYGLMIPLLIAASFGFFFPLPANSQEFLSRTDIQIIDIAVALAAGAAGALSFIKRASEALVGVMVSVALLPPAIVLGMMIGAAAWENSLTPLLLLLVNVNSITLSAILVFWFSGIKPVNWQEIKTASTSRKYSLYFVSVIILILATAIFFIQF</sequence>
<reference evidence="4" key="1">
    <citation type="submission" date="2016-10" db="EMBL/GenBank/DDBJ databases">
        <authorList>
            <person name="Varghese N."/>
            <person name="Submissions S."/>
        </authorList>
    </citation>
    <scope>NUCLEOTIDE SEQUENCE [LARGE SCALE GENOMIC DNA]</scope>
    <source>
        <strain evidence="4">CGMCC 1.6199</strain>
    </source>
</reference>
<dbReference type="InterPro" id="IPR005240">
    <property type="entry name" value="DUF389"/>
</dbReference>
<accession>A0A1G9VVU1</accession>
<organism evidence="3 4">
    <name type="scientific">Sediminibacillus halophilus</name>
    <dbReference type="NCBI Taxonomy" id="482461"/>
    <lineage>
        <taxon>Bacteria</taxon>
        <taxon>Bacillati</taxon>
        <taxon>Bacillota</taxon>
        <taxon>Bacilli</taxon>
        <taxon>Bacillales</taxon>
        <taxon>Bacillaceae</taxon>
        <taxon>Sediminibacillus</taxon>
    </lineage>
</organism>
<dbReference type="STRING" id="482461.SAMN05216244_3333"/>
<feature type="transmembrane region" description="Helical" evidence="2">
    <location>
        <begin position="333"/>
        <end position="352"/>
    </location>
</feature>
<dbReference type="EMBL" id="FNHF01000005">
    <property type="protein sequence ID" value="SDM76290.1"/>
    <property type="molecule type" value="Genomic_DNA"/>
</dbReference>
<feature type="transmembrane region" description="Helical" evidence="2">
    <location>
        <begin position="261"/>
        <end position="286"/>
    </location>
</feature>
<protein>
    <submittedName>
        <fullName evidence="3">TIGR00341 family protein</fullName>
    </submittedName>
</protein>
<proteinExistence type="predicted"/>
<evidence type="ECO:0000313" key="3">
    <source>
        <dbReference type="EMBL" id="SDM76290.1"/>
    </source>
</evidence>
<dbReference type="PANTHER" id="PTHR20992">
    <property type="entry name" value="AT15442P-RELATED"/>
    <property type="match status" value="1"/>
</dbReference>
<dbReference type="Proteomes" id="UP000182347">
    <property type="component" value="Unassembled WGS sequence"/>
</dbReference>